<dbReference type="Gene3D" id="1.10.443.10">
    <property type="entry name" value="Intergrase catalytic core"/>
    <property type="match status" value="1"/>
</dbReference>
<dbReference type="PROSITE" id="PS51898">
    <property type="entry name" value="TYR_RECOMBINASE"/>
    <property type="match status" value="1"/>
</dbReference>
<dbReference type="Proteomes" id="UP000069620">
    <property type="component" value="Unassembled WGS sequence"/>
</dbReference>
<protein>
    <submittedName>
        <fullName evidence="3">Phage integrase family protein</fullName>
    </submittedName>
</protein>
<comment type="caution">
    <text evidence="3">The sequence shown here is derived from an EMBL/GenBank/DDBJ whole genome shotgun (WGS) entry which is preliminary data.</text>
</comment>
<dbReference type="GO" id="GO:0003677">
    <property type="term" value="F:DNA binding"/>
    <property type="evidence" value="ECO:0007669"/>
    <property type="project" value="InterPro"/>
</dbReference>
<evidence type="ECO:0000259" key="2">
    <source>
        <dbReference type="PROSITE" id="PS51898"/>
    </source>
</evidence>
<reference evidence="4" key="1">
    <citation type="journal article" date="2016" name="Genome Announc.">
        <title>Draft Genome Sequences of Five Rapidly Growing Mycobacterium Species, M. thermoresistibile, M. fortuitum subsp. acetamidolyticum, M. canariasense, M. brisbanense, and M. novocastrense.</title>
        <authorList>
            <person name="Katahira K."/>
            <person name="Ogura Y."/>
            <person name="Gotoh Y."/>
            <person name="Hayashi T."/>
        </authorList>
    </citation>
    <scope>NUCLEOTIDE SEQUENCE [LARGE SCALE GENOMIC DNA]</scope>
    <source>
        <strain evidence="4">JCM15654</strain>
    </source>
</reference>
<evidence type="ECO:0000256" key="1">
    <source>
        <dbReference type="ARBA" id="ARBA00023172"/>
    </source>
</evidence>
<evidence type="ECO:0000313" key="4">
    <source>
        <dbReference type="Proteomes" id="UP000069620"/>
    </source>
</evidence>
<feature type="domain" description="Tyr recombinase" evidence="2">
    <location>
        <begin position="1"/>
        <end position="110"/>
    </location>
</feature>
<reference evidence="4" key="2">
    <citation type="submission" date="2016-02" db="EMBL/GenBank/DDBJ databases">
        <title>Draft genome sequence of five rapidly growing Mycobacterium species.</title>
        <authorList>
            <person name="Katahira K."/>
            <person name="Gotou Y."/>
            <person name="Iida K."/>
            <person name="Ogura Y."/>
            <person name="Hayashi T."/>
        </authorList>
    </citation>
    <scope>NUCLEOTIDE SEQUENCE [LARGE SCALE GENOMIC DNA]</scope>
    <source>
        <strain evidence="4">JCM15654</strain>
    </source>
</reference>
<dbReference type="AlphaFoldDB" id="A0A124DZ65"/>
<gene>
    <name evidence="3" type="ORF">RMCB_0406</name>
</gene>
<dbReference type="STRING" id="146020.RMCB_0406"/>
<dbReference type="RefSeq" id="WP_234791961.1">
    <property type="nucleotide sequence ID" value="NZ_BCSX01000005.1"/>
</dbReference>
<sequence length="118" mass="12421">MSALKGWRTQQLQERLAAGNQWTDTGVVFATEFGTMVDPRNVPRRVELAAAKAGIENVGAHSMRHSAAVAWLASGVHIKAAADLLGHSSIAITGDRYGHISDDTARATVDGLGTTLGL</sequence>
<dbReference type="SUPFAM" id="SSF56349">
    <property type="entry name" value="DNA breaking-rejoining enzymes"/>
    <property type="match status" value="1"/>
</dbReference>
<name>A0A124DZ65_9MYCO</name>
<organism evidence="3 4">
    <name type="scientific">Mycolicibacterium brisbanense</name>
    <dbReference type="NCBI Taxonomy" id="146020"/>
    <lineage>
        <taxon>Bacteria</taxon>
        <taxon>Bacillati</taxon>
        <taxon>Actinomycetota</taxon>
        <taxon>Actinomycetes</taxon>
        <taxon>Mycobacteriales</taxon>
        <taxon>Mycobacteriaceae</taxon>
        <taxon>Mycolicibacterium</taxon>
    </lineage>
</organism>
<dbReference type="EMBL" id="BCSX01000005">
    <property type="protein sequence ID" value="GAS86310.1"/>
    <property type="molecule type" value="Genomic_DNA"/>
</dbReference>
<dbReference type="GO" id="GO:0006310">
    <property type="term" value="P:DNA recombination"/>
    <property type="evidence" value="ECO:0007669"/>
    <property type="project" value="UniProtKB-KW"/>
</dbReference>
<keyword evidence="1" id="KW-0233">DNA recombination</keyword>
<keyword evidence="4" id="KW-1185">Reference proteome</keyword>
<accession>A0A124DZ65</accession>
<evidence type="ECO:0000313" key="3">
    <source>
        <dbReference type="EMBL" id="GAS86310.1"/>
    </source>
</evidence>
<dbReference type="InterPro" id="IPR011010">
    <property type="entry name" value="DNA_brk_join_enz"/>
</dbReference>
<dbReference type="Pfam" id="PF00589">
    <property type="entry name" value="Phage_integrase"/>
    <property type="match status" value="1"/>
</dbReference>
<dbReference type="InterPro" id="IPR002104">
    <property type="entry name" value="Integrase_catalytic"/>
</dbReference>
<dbReference type="InterPro" id="IPR013762">
    <property type="entry name" value="Integrase-like_cat_sf"/>
</dbReference>
<dbReference type="GO" id="GO:0015074">
    <property type="term" value="P:DNA integration"/>
    <property type="evidence" value="ECO:0007669"/>
    <property type="project" value="InterPro"/>
</dbReference>
<proteinExistence type="predicted"/>